<organism evidence="1 2">
    <name type="scientific">Trichoglossum hirsutum</name>
    <dbReference type="NCBI Taxonomy" id="265104"/>
    <lineage>
        <taxon>Eukaryota</taxon>
        <taxon>Fungi</taxon>
        <taxon>Dikarya</taxon>
        <taxon>Ascomycota</taxon>
        <taxon>Pezizomycotina</taxon>
        <taxon>Geoglossomycetes</taxon>
        <taxon>Geoglossales</taxon>
        <taxon>Geoglossaceae</taxon>
        <taxon>Trichoglossum</taxon>
    </lineage>
</organism>
<accession>A0A9P8RTA1</accession>
<proteinExistence type="predicted"/>
<name>A0A9P8RTA1_9PEZI</name>
<evidence type="ECO:0000313" key="1">
    <source>
        <dbReference type="EMBL" id="KAH0565427.1"/>
    </source>
</evidence>
<sequence length="123" mass="14213">MAWLGHSLTRVSRPRTLSGRKSDLDVWRTILKLFLDAKILSKEAEGISGSRDQLTSVQRLMGLRNQIFQARLSNSFRCEESRPLLIELFEVFTNCLQFQSFLTYHYQAIVEALGKFEDNTSLK</sequence>
<protein>
    <submittedName>
        <fullName evidence="1">Uncharacterized protein</fullName>
    </submittedName>
</protein>
<evidence type="ECO:0000313" key="2">
    <source>
        <dbReference type="Proteomes" id="UP000750711"/>
    </source>
</evidence>
<gene>
    <name evidence="1" type="ORF">GP486_001180</name>
</gene>
<reference evidence="1" key="1">
    <citation type="submission" date="2021-03" db="EMBL/GenBank/DDBJ databases">
        <title>Comparative genomics and phylogenomic investigation of the class Geoglossomycetes provide insights into ecological specialization and systematics.</title>
        <authorList>
            <person name="Melie T."/>
            <person name="Pirro S."/>
            <person name="Miller A.N."/>
            <person name="Quandt A."/>
        </authorList>
    </citation>
    <scope>NUCLEOTIDE SEQUENCE</scope>
    <source>
        <strain evidence="1">CAQ_001_2017</strain>
    </source>
</reference>
<dbReference type="EMBL" id="JAGHQM010000096">
    <property type="protein sequence ID" value="KAH0565427.1"/>
    <property type="molecule type" value="Genomic_DNA"/>
</dbReference>
<comment type="caution">
    <text evidence="1">The sequence shown here is derived from an EMBL/GenBank/DDBJ whole genome shotgun (WGS) entry which is preliminary data.</text>
</comment>
<keyword evidence="2" id="KW-1185">Reference proteome</keyword>
<dbReference type="Proteomes" id="UP000750711">
    <property type="component" value="Unassembled WGS sequence"/>
</dbReference>
<dbReference type="AlphaFoldDB" id="A0A9P8RTA1"/>